<dbReference type="InterPro" id="IPR007159">
    <property type="entry name" value="SpoVT-AbrB_dom"/>
</dbReference>
<gene>
    <name evidence="3" type="ORF">B9Q04_09930</name>
</gene>
<dbReference type="SUPFAM" id="SSF89447">
    <property type="entry name" value="AbrB/MazE/MraZ-like"/>
    <property type="match status" value="1"/>
</dbReference>
<evidence type="ECO:0000256" key="1">
    <source>
        <dbReference type="SAM" id="MobiDB-lite"/>
    </source>
</evidence>
<comment type="caution">
    <text evidence="3">The sequence shown here is derived from an EMBL/GenBank/DDBJ whole genome shotgun (WGS) entry which is preliminary data.</text>
</comment>
<feature type="domain" description="SpoVT-AbrB" evidence="2">
    <location>
        <begin position="16"/>
        <end position="47"/>
    </location>
</feature>
<protein>
    <recommendedName>
        <fullName evidence="2">SpoVT-AbrB domain-containing protein</fullName>
    </recommendedName>
</protein>
<proteinExistence type="predicted"/>
<dbReference type="AlphaFoldDB" id="A0A2R6C9M6"/>
<dbReference type="GO" id="GO:0003677">
    <property type="term" value="F:DNA binding"/>
    <property type="evidence" value="ECO:0007669"/>
    <property type="project" value="InterPro"/>
</dbReference>
<dbReference type="Pfam" id="PF04014">
    <property type="entry name" value="MazE_antitoxin"/>
    <property type="match status" value="1"/>
</dbReference>
<organism evidence="3 4">
    <name type="scientific">Candidatus Marsarchaeota G2 archaeon BE_D</name>
    <dbReference type="NCBI Taxonomy" id="1978158"/>
    <lineage>
        <taxon>Archaea</taxon>
        <taxon>Candidatus Marsarchaeota</taxon>
        <taxon>Candidatus Marsarchaeota group 2</taxon>
    </lineage>
</organism>
<evidence type="ECO:0000259" key="2">
    <source>
        <dbReference type="Pfam" id="PF04014"/>
    </source>
</evidence>
<dbReference type="InterPro" id="IPR037914">
    <property type="entry name" value="SpoVT-AbrB_sf"/>
</dbReference>
<reference evidence="3 4" key="1">
    <citation type="submission" date="2017-04" db="EMBL/GenBank/DDBJ databases">
        <title>Novel microbial lineages endemic to geothermal iron-oxide mats fill important gaps in the evolutionary history of Archaea.</title>
        <authorList>
            <person name="Jay Z.J."/>
            <person name="Beam J.P."/>
            <person name="Dlakic M."/>
            <person name="Rusch D.B."/>
            <person name="Kozubal M.A."/>
            <person name="Inskeep W.P."/>
        </authorList>
    </citation>
    <scope>NUCLEOTIDE SEQUENCE [LARGE SCALE GENOMIC DNA]</scope>
    <source>
        <strain evidence="3">BE_D</strain>
    </source>
</reference>
<feature type="region of interest" description="Disordered" evidence="1">
    <location>
        <begin position="1"/>
        <end position="24"/>
    </location>
</feature>
<accession>A0A2R6C9M6</accession>
<dbReference type="Gene3D" id="2.10.260.10">
    <property type="match status" value="1"/>
</dbReference>
<dbReference type="EMBL" id="NEXF01000217">
    <property type="protein sequence ID" value="PSO07612.1"/>
    <property type="molecule type" value="Genomic_DNA"/>
</dbReference>
<name>A0A2R6C9M6_9ARCH</name>
<sequence>MECEGSVGSKNELYPPKKIREKLGPKPGQRVKFRVEGDRLVVEHVPSLEELLGQGPHVKTTLEEHLKERHRLSHLLEG</sequence>
<evidence type="ECO:0000313" key="3">
    <source>
        <dbReference type="EMBL" id="PSO07612.1"/>
    </source>
</evidence>
<dbReference type="Proteomes" id="UP000242015">
    <property type="component" value="Unassembled WGS sequence"/>
</dbReference>
<evidence type="ECO:0000313" key="4">
    <source>
        <dbReference type="Proteomes" id="UP000242015"/>
    </source>
</evidence>